<sequence length="154" mass="15641">MADMTTNALTKFSRAAVAGVAVIALPLLSACSGESNTETVTETATVTSAAGGDDNADDRDDNAGATETVTESADAGNTAAQGASPGDPAPCEVASFSDEARNDMAEEGLDEQRVRDVVAQGCGTAELDDGVWEIDVEEIDVEILPDGTVVDVDS</sequence>
<keyword evidence="4" id="KW-1185">Reference proteome</keyword>
<dbReference type="STRING" id="1437875.CFRA_11310"/>
<gene>
    <name evidence="3" type="ORF">CFRA_11310</name>
</gene>
<accession>A0A1L7CV51</accession>
<keyword evidence="2" id="KW-0732">Signal</keyword>
<protein>
    <recommendedName>
        <fullName evidence="5">PepSY domain-containing protein</fullName>
    </recommendedName>
</protein>
<feature type="chain" id="PRO_5038850890" description="PepSY domain-containing protein" evidence="2">
    <location>
        <begin position="30"/>
        <end position="154"/>
    </location>
</feature>
<dbReference type="EMBL" id="CP009247">
    <property type="protein sequence ID" value="APT89713.1"/>
    <property type="molecule type" value="Genomic_DNA"/>
</dbReference>
<evidence type="ECO:0000313" key="3">
    <source>
        <dbReference type="EMBL" id="APT89713.1"/>
    </source>
</evidence>
<evidence type="ECO:0000313" key="4">
    <source>
        <dbReference type="Proteomes" id="UP000185434"/>
    </source>
</evidence>
<evidence type="ECO:0000256" key="2">
    <source>
        <dbReference type="SAM" id="SignalP"/>
    </source>
</evidence>
<dbReference type="AlphaFoldDB" id="A0A1L7CV51"/>
<evidence type="ECO:0000256" key="1">
    <source>
        <dbReference type="SAM" id="MobiDB-lite"/>
    </source>
</evidence>
<feature type="compositionally biased region" description="Low complexity" evidence="1">
    <location>
        <begin position="44"/>
        <end position="53"/>
    </location>
</feature>
<dbReference type="Proteomes" id="UP000185434">
    <property type="component" value="Chromosome"/>
</dbReference>
<proteinExistence type="predicted"/>
<feature type="signal peptide" evidence="2">
    <location>
        <begin position="1"/>
        <end position="29"/>
    </location>
</feature>
<evidence type="ECO:0008006" key="5">
    <source>
        <dbReference type="Google" id="ProtNLM"/>
    </source>
</evidence>
<feature type="compositionally biased region" description="Basic and acidic residues" evidence="1">
    <location>
        <begin position="98"/>
        <end position="111"/>
    </location>
</feature>
<dbReference type="KEGG" id="cfk:CFRA_11310"/>
<feature type="region of interest" description="Disordered" evidence="1">
    <location>
        <begin position="44"/>
        <end position="111"/>
    </location>
</feature>
<reference evidence="3 4" key="1">
    <citation type="submission" date="2014-08" db="EMBL/GenBank/DDBJ databases">
        <title>Complete genome sequence of Corynebacterium frankenforstense ST18(T) (=DSM 45800(T)), isolated from raw cow milk.</title>
        <authorList>
            <person name="Ruckert C."/>
            <person name="Albersmeier A."/>
            <person name="Winkler A."/>
            <person name="Lipski A."/>
            <person name="Kalinowski J."/>
        </authorList>
    </citation>
    <scope>NUCLEOTIDE SEQUENCE [LARGE SCALE GENOMIC DNA]</scope>
    <source>
        <strain evidence="3 4">ST18</strain>
    </source>
</reference>
<organism evidence="3 4">
    <name type="scientific">Corynebacterium frankenforstense DSM 45800</name>
    <dbReference type="NCBI Taxonomy" id="1437875"/>
    <lineage>
        <taxon>Bacteria</taxon>
        <taxon>Bacillati</taxon>
        <taxon>Actinomycetota</taxon>
        <taxon>Actinomycetes</taxon>
        <taxon>Mycobacteriales</taxon>
        <taxon>Corynebacteriaceae</taxon>
        <taxon>Corynebacterium</taxon>
    </lineage>
</organism>
<name>A0A1L7CV51_9CORY</name>